<comment type="caution">
    <text evidence="14">The sequence shown here is derived from an EMBL/GenBank/DDBJ whole genome shotgun (WGS) entry which is preliminary data.</text>
</comment>
<evidence type="ECO:0000256" key="2">
    <source>
        <dbReference type="ARBA" id="ARBA00004531"/>
    </source>
</evidence>
<reference evidence="14 15" key="1">
    <citation type="submission" date="2024-06" db="EMBL/GenBank/DDBJ databases">
        <title>The draft genome of Grus japonensis, version 3.</title>
        <authorList>
            <person name="Nabeshima K."/>
            <person name="Suzuki S."/>
            <person name="Onuma M."/>
        </authorList>
    </citation>
    <scope>NUCLEOTIDE SEQUENCE [LARGE SCALE GENOMIC DNA]</scope>
    <source>
        <strain evidence="14 15">451A</strain>
    </source>
</reference>
<keyword evidence="15" id="KW-1185">Reference proteome</keyword>
<dbReference type="Gene3D" id="1.10.287.210">
    <property type="match status" value="1"/>
</dbReference>
<dbReference type="AlphaFoldDB" id="A0ABC9XY02"/>
<evidence type="ECO:0000256" key="11">
    <source>
        <dbReference type="ARBA" id="ARBA00023157"/>
    </source>
</evidence>
<keyword evidence="5" id="KW-0945">Host-virus interaction</keyword>
<evidence type="ECO:0000256" key="4">
    <source>
        <dbReference type="ARBA" id="ARBA00022511"/>
    </source>
</evidence>
<evidence type="ECO:0000256" key="13">
    <source>
        <dbReference type="ARBA" id="ARBA00023288"/>
    </source>
</evidence>
<gene>
    <name evidence="14" type="ORF">GRJ2_002728400</name>
</gene>
<dbReference type="Pfam" id="PF00429">
    <property type="entry name" value="TLV_coat"/>
    <property type="match status" value="1"/>
</dbReference>
<keyword evidence="13" id="KW-0449">Lipoprotein</keyword>
<evidence type="ECO:0000256" key="6">
    <source>
        <dbReference type="ARBA" id="ARBA00022692"/>
    </source>
</evidence>
<dbReference type="PANTHER" id="PTHR10424:SF81">
    <property type="entry name" value="ERVV2 PROTEIN"/>
    <property type="match status" value="1"/>
</dbReference>
<sequence>MESLFGVGIAPVRNQQAILDLGLQLSALANATSDSLKLLNDQLQHTSKMTIQNRAVLDLMLLKEKGVCGVLNLSMDDCCVYIPNVSIPLQDQINKMKKVAKDSEAIIAGLGTNWLGKVFDMFGFSLAGWCVGFAWQGFGSGGGGYRDGFCKKLLEASPVSDRTNARWLQDREAVESPSLEIFKTRLDAILWNML</sequence>
<dbReference type="InterPro" id="IPR018154">
    <property type="entry name" value="TLV/ENV_coat_polyprotein"/>
</dbReference>
<evidence type="ECO:0000256" key="7">
    <source>
        <dbReference type="ARBA" id="ARBA00022870"/>
    </source>
</evidence>
<dbReference type="PANTHER" id="PTHR10424">
    <property type="entry name" value="VIRAL ENVELOPE PROTEIN"/>
    <property type="match status" value="1"/>
</dbReference>
<name>A0ABC9XY02_GRUJA</name>
<keyword evidence="8" id="KW-1133">Transmembrane helix</keyword>
<evidence type="ECO:0000256" key="8">
    <source>
        <dbReference type="ARBA" id="ARBA00022989"/>
    </source>
</evidence>
<dbReference type="EMBL" id="BAAFJT010000040">
    <property type="protein sequence ID" value="GAB0202628.1"/>
    <property type="molecule type" value="Genomic_DNA"/>
</dbReference>
<proteinExistence type="predicted"/>
<evidence type="ECO:0000256" key="9">
    <source>
        <dbReference type="ARBA" id="ARBA00023136"/>
    </source>
</evidence>
<comment type="subcellular location">
    <subcellularLocation>
        <location evidence="1">Host cell membrane</location>
        <topology evidence="1">Single-pass type I membrane protein</topology>
    </subcellularLocation>
    <subcellularLocation>
        <location evidence="2">Host endomembrane system</location>
        <topology evidence="2">Peripheral membrane protein</topology>
    </subcellularLocation>
    <subcellularLocation>
        <location evidence="3">Virion membrane</location>
        <topology evidence="3">Single-pass type I membrane protein</topology>
    </subcellularLocation>
</comment>
<evidence type="ECO:0000256" key="10">
    <source>
        <dbReference type="ARBA" id="ARBA00023139"/>
    </source>
</evidence>
<keyword evidence="11" id="KW-1015">Disulfide bond</keyword>
<evidence type="ECO:0000256" key="1">
    <source>
        <dbReference type="ARBA" id="ARBA00004402"/>
    </source>
</evidence>
<keyword evidence="6" id="KW-0812">Transmembrane</keyword>
<keyword evidence="7" id="KW-1043">Host membrane</keyword>
<dbReference type="SUPFAM" id="SSF58069">
    <property type="entry name" value="Virus ectodomain"/>
    <property type="match status" value="1"/>
</dbReference>
<evidence type="ECO:0000256" key="5">
    <source>
        <dbReference type="ARBA" id="ARBA00022581"/>
    </source>
</evidence>
<evidence type="ECO:0000256" key="3">
    <source>
        <dbReference type="ARBA" id="ARBA00004563"/>
    </source>
</evidence>
<evidence type="ECO:0000313" key="15">
    <source>
        <dbReference type="Proteomes" id="UP001623348"/>
    </source>
</evidence>
<evidence type="ECO:0000313" key="14">
    <source>
        <dbReference type="EMBL" id="GAB0202628.1"/>
    </source>
</evidence>
<keyword evidence="10" id="KW-0564">Palmitate</keyword>
<keyword evidence="4" id="KW-1032">Host cell membrane</keyword>
<keyword evidence="9" id="KW-0472">Membrane</keyword>
<protein>
    <submittedName>
        <fullName evidence="14">Uncharacterized protein</fullName>
    </submittedName>
</protein>
<accession>A0ABC9XY02</accession>
<evidence type="ECO:0000256" key="12">
    <source>
        <dbReference type="ARBA" id="ARBA00023180"/>
    </source>
</evidence>
<dbReference type="Proteomes" id="UP001623348">
    <property type="component" value="Unassembled WGS sequence"/>
</dbReference>
<keyword evidence="12" id="KW-0325">Glycoprotein</keyword>
<organism evidence="14 15">
    <name type="scientific">Grus japonensis</name>
    <name type="common">Japanese crane</name>
    <name type="synonym">Red-crowned crane</name>
    <dbReference type="NCBI Taxonomy" id="30415"/>
    <lineage>
        <taxon>Eukaryota</taxon>
        <taxon>Metazoa</taxon>
        <taxon>Chordata</taxon>
        <taxon>Craniata</taxon>
        <taxon>Vertebrata</taxon>
        <taxon>Euteleostomi</taxon>
        <taxon>Archelosauria</taxon>
        <taxon>Archosauria</taxon>
        <taxon>Dinosauria</taxon>
        <taxon>Saurischia</taxon>
        <taxon>Theropoda</taxon>
        <taxon>Coelurosauria</taxon>
        <taxon>Aves</taxon>
        <taxon>Neognathae</taxon>
        <taxon>Neoaves</taxon>
        <taxon>Gruiformes</taxon>
        <taxon>Gruidae</taxon>
        <taxon>Grus</taxon>
    </lineage>
</organism>